<organism evidence="2 3">
    <name type="scientific">Microbacterium rhizomatis</name>
    <dbReference type="NCBI Taxonomy" id="1631477"/>
    <lineage>
        <taxon>Bacteria</taxon>
        <taxon>Bacillati</taxon>
        <taxon>Actinomycetota</taxon>
        <taxon>Actinomycetes</taxon>
        <taxon>Micrococcales</taxon>
        <taxon>Microbacteriaceae</taxon>
        <taxon>Microbacterium</taxon>
    </lineage>
</organism>
<name>A0A5J5IYR4_9MICO</name>
<feature type="domain" description="Polysaccharide pyruvyl transferase" evidence="1">
    <location>
        <begin position="34"/>
        <end position="340"/>
    </location>
</feature>
<dbReference type="PANTHER" id="PTHR36836">
    <property type="entry name" value="COLANIC ACID BIOSYNTHESIS PROTEIN WCAK"/>
    <property type="match status" value="1"/>
</dbReference>
<evidence type="ECO:0000259" key="1">
    <source>
        <dbReference type="Pfam" id="PF04230"/>
    </source>
</evidence>
<evidence type="ECO:0000313" key="2">
    <source>
        <dbReference type="EMBL" id="KAA9105037.1"/>
    </source>
</evidence>
<dbReference type="InterPro" id="IPR007345">
    <property type="entry name" value="Polysacch_pyruvyl_Trfase"/>
</dbReference>
<accession>A0A5J5IYR4</accession>
<dbReference type="PANTHER" id="PTHR36836:SF1">
    <property type="entry name" value="COLANIC ACID BIOSYNTHESIS PROTEIN WCAK"/>
    <property type="match status" value="1"/>
</dbReference>
<dbReference type="Proteomes" id="UP000325827">
    <property type="component" value="Unassembled WGS sequence"/>
</dbReference>
<dbReference type="OrthoDB" id="3268731at2"/>
<keyword evidence="3" id="KW-1185">Reference proteome</keyword>
<evidence type="ECO:0000313" key="3">
    <source>
        <dbReference type="Proteomes" id="UP000325827"/>
    </source>
</evidence>
<dbReference type="EMBL" id="VYSA01000006">
    <property type="protein sequence ID" value="KAA9105037.1"/>
    <property type="molecule type" value="Genomic_DNA"/>
</dbReference>
<sequence length="415" mass="43105">MNVRPGLTTRADRRDMGMHLVAIGDVGVSGDVVHIGDEAMFEALRDEVSARGVRSILAISSAPAETARRYGVDAIDRIGFTGDRAAMAARLAAVAACLEGDSALAEDDPAWRVISAVRDADAVAIAGGGNMASNWPLHIYERAALALIARRYGRPLVVSGQTLGPALTAPDREVLAPLLHSAALVGVRERASEALAASLGVETARLSAHTDDASFLGFDDRPVTPEPAGSLVVSLSTHLGGLPRAETVAGLARALDGLAAASGLSVVFHPHFGSLDPDVLVGDQVLHDEVRAAMRTPSRAVPPGDARSSAALARSAGMLVTSRYHPTVFATPAGVPVAALVADDYTGVKLRGATGWWDQHGTMPLAHAAGAGGAASLIEVWESAPRVAERTAELLPSARAAHAEWWDRVVTVFRG</sequence>
<proteinExistence type="predicted"/>
<dbReference type="AlphaFoldDB" id="A0A5J5IYR4"/>
<gene>
    <name evidence="2" type="ORF">F6B43_18495</name>
</gene>
<comment type="caution">
    <text evidence="2">The sequence shown here is derived from an EMBL/GenBank/DDBJ whole genome shotgun (WGS) entry which is preliminary data.</text>
</comment>
<reference evidence="3" key="1">
    <citation type="submission" date="2019-09" db="EMBL/GenBank/DDBJ databases">
        <title>Mumia zhuanghuii sp. nov. isolated from the intestinal contents of plateau pika (Ochotona curzoniae) in the Qinghai-Tibet plateau of China.</title>
        <authorList>
            <person name="Tian Z."/>
        </authorList>
    </citation>
    <scope>NUCLEOTIDE SEQUENCE [LARGE SCALE GENOMIC DNA]</scope>
    <source>
        <strain evidence="3">JCM 30598</strain>
    </source>
</reference>
<dbReference type="Pfam" id="PF04230">
    <property type="entry name" value="PS_pyruv_trans"/>
    <property type="match status" value="1"/>
</dbReference>
<protein>
    <recommendedName>
        <fullName evidence="1">Polysaccharide pyruvyl transferase domain-containing protein</fullName>
    </recommendedName>
</protein>